<proteinExistence type="inferred from homology"/>
<evidence type="ECO:0000313" key="8">
    <source>
        <dbReference type="Proteomes" id="UP000504638"/>
    </source>
</evidence>
<feature type="compositionally biased region" description="Low complexity" evidence="5">
    <location>
        <begin position="124"/>
        <end position="142"/>
    </location>
</feature>
<dbReference type="PANTHER" id="PTHR12801">
    <property type="entry name" value="RNA EXONUCLEASE REXO1 / RECO3 FAMILY MEMBER-RELATED"/>
    <property type="match status" value="1"/>
</dbReference>
<dbReference type="Gene3D" id="3.30.420.10">
    <property type="entry name" value="Ribonuclease H-like superfamily/Ribonuclease H"/>
    <property type="match status" value="1"/>
</dbReference>
<feature type="region of interest" description="Disordered" evidence="5">
    <location>
        <begin position="37"/>
        <end position="77"/>
    </location>
</feature>
<gene>
    <name evidence="7 9" type="ORF">P152DRAFT_391309</name>
</gene>
<evidence type="ECO:0000256" key="5">
    <source>
        <dbReference type="SAM" id="MobiDB-lite"/>
    </source>
</evidence>
<organism evidence="7">
    <name type="scientific">Eremomyces bilateralis CBS 781.70</name>
    <dbReference type="NCBI Taxonomy" id="1392243"/>
    <lineage>
        <taxon>Eukaryota</taxon>
        <taxon>Fungi</taxon>
        <taxon>Dikarya</taxon>
        <taxon>Ascomycota</taxon>
        <taxon>Pezizomycotina</taxon>
        <taxon>Dothideomycetes</taxon>
        <taxon>Dothideomycetes incertae sedis</taxon>
        <taxon>Eremomycetales</taxon>
        <taxon>Eremomycetaceae</taxon>
        <taxon>Eremomyces</taxon>
    </lineage>
</organism>
<evidence type="ECO:0000256" key="2">
    <source>
        <dbReference type="ARBA" id="ARBA00022722"/>
    </source>
</evidence>
<dbReference type="InterPro" id="IPR034922">
    <property type="entry name" value="REX1-like_exo"/>
</dbReference>
<keyword evidence="2" id="KW-0540">Nuclease</keyword>
<dbReference type="OrthoDB" id="3996471at2759"/>
<evidence type="ECO:0000313" key="7">
    <source>
        <dbReference type="EMBL" id="KAF1815132.1"/>
    </source>
</evidence>
<dbReference type="Proteomes" id="UP000504638">
    <property type="component" value="Unplaced"/>
</dbReference>
<dbReference type="GO" id="GO:0005634">
    <property type="term" value="C:nucleus"/>
    <property type="evidence" value="ECO:0007669"/>
    <property type="project" value="TreeGrafter"/>
</dbReference>
<keyword evidence="4 7" id="KW-0269">Exonuclease</keyword>
<keyword evidence="8" id="KW-1185">Reference proteome</keyword>
<dbReference type="GO" id="GO:0004527">
    <property type="term" value="F:exonuclease activity"/>
    <property type="evidence" value="ECO:0007669"/>
    <property type="project" value="UniProtKB-KW"/>
</dbReference>
<name>A0A6G1GAW2_9PEZI</name>
<evidence type="ECO:0000313" key="9">
    <source>
        <dbReference type="RefSeq" id="XP_033536763.1"/>
    </source>
</evidence>
<dbReference type="CDD" id="cd06145">
    <property type="entry name" value="REX1_like"/>
    <property type="match status" value="1"/>
</dbReference>
<feature type="region of interest" description="Disordered" evidence="5">
    <location>
        <begin position="91"/>
        <end position="142"/>
    </location>
</feature>
<dbReference type="SUPFAM" id="SSF53098">
    <property type="entry name" value="Ribonuclease H-like"/>
    <property type="match status" value="1"/>
</dbReference>
<evidence type="ECO:0000256" key="1">
    <source>
        <dbReference type="ARBA" id="ARBA00006357"/>
    </source>
</evidence>
<evidence type="ECO:0000259" key="6">
    <source>
        <dbReference type="SMART" id="SM00479"/>
    </source>
</evidence>
<protein>
    <submittedName>
        <fullName evidence="7 9">RNA exonuclease 3</fullName>
    </submittedName>
</protein>
<dbReference type="InterPro" id="IPR036397">
    <property type="entry name" value="RNaseH_sf"/>
</dbReference>
<accession>A0A6G1GAW2</accession>
<keyword evidence="3" id="KW-0378">Hydrolase</keyword>
<dbReference type="GeneID" id="54416657"/>
<dbReference type="EMBL" id="ML975152">
    <property type="protein sequence ID" value="KAF1815132.1"/>
    <property type="molecule type" value="Genomic_DNA"/>
</dbReference>
<reference evidence="9" key="2">
    <citation type="submission" date="2020-04" db="EMBL/GenBank/DDBJ databases">
        <authorList>
            <consortium name="NCBI Genome Project"/>
        </authorList>
    </citation>
    <scope>NUCLEOTIDE SEQUENCE</scope>
    <source>
        <strain evidence="9">CBS 781.70</strain>
    </source>
</reference>
<feature type="region of interest" description="Disordered" evidence="5">
    <location>
        <begin position="606"/>
        <end position="641"/>
    </location>
</feature>
<evidence type="ECO:0000256" key="3">
    <source>
        <dbReference type="ARBA" id="ARBA00022801"/>
    </source>
</evidence>
<dbReference type="InterPro" id="IPR047021">
    <property type="entry name" value="REXO1/3/4-like"/>
</dbReference>
<dbReference type="InterPro" id="IPR012337">
    <property type="entry name" value="RNaseH-like_sf"/>
</dbReference>
<dbReference type="AlphaFoldDB" id="A0A6G1GAW2"/>
<dbReference type="GO" id="GO:0003676">
    <property type="term" value="F:nucleic acid binding"/>
    <property type="evidence" value="ECO:0007669"/>
    <property type="project" value="InterPro"/>
</dbReference>
<dbReference type="PANTHER" id="PTHR12801:SF112">
    <property type="entry name" value="RNA EXONUCLEASE 3"/>
    <property type="match status" value="1"/>
</dbReference>
<feature type="domain" description="Exonuclease" evidence="6">
    <location>
        <begin position="409"/>
        <end position="595"/>
    </location>
</feature>
<dbReference type="RefSeq" id="XP_033536763.1">
    <property type="nucleotide sequence ID" value="XM_033676087.1"/>
</dbReference>
<sequence length="641" mass="71228">MFAPKGLFRNIPCPRLEECQLLNCLFSHDNQTVDSNEQSISFATRSKAKVDQDGSSVTAEPDRKRRRLSSDEGVSVPVDDLSTMERLVLQARTGENITTPAPEAPEKRISRGISPPPLKRPSGSTATSVPPKPAAKPTSKPVVWEPLNPRLVQKDPVGHGRRFLLLKSLYQAMKRLNDEAANVPETKLKKLLLHEGQLTKMALDEEEKLVHEGGSVYENLVRQRLFAYKKMKVTEWLEILEAQRRPRESETKTEKPIETGLEPHQEVSMVSRFKADQESLEKHGYVARPPTAAEVQAAREGEMDAKGWEECDRCKTRFQVFPDRRDDGALTSGGTCVYHWGKRRFPKREKTDATTGTKPTLFECCNEPIGSDGCTTHPTHVFKVSEVKRLAVVHPFEPTPDNPEIPSSTALAFDCEMGYTTKGMELIRLSAASWPEGKSVLDVLVKPFGAILDFNTRFSGVTLEQFNSAKPLILNNSQVPPGTDIAGTNSYLHIVSSPSTARSLFLTLISPTTPLIGHALENDLNALRLVHPTIIDTVLLFPHPHGLPIRHGLKNLAREWLRRNIQAGGADGHDSLEDARAAGDLVRLKIAREWRKLKAEGWRAEEGKFVGPDAKKGVPSGELPPYEEPSGASNRKRKSSY</sequence>
<evidence type="ECO:0000256" key="4">
    <source>
        <dbReference type="ARBA" id="ARBA00022839"/>
    </source>
</evidence>
<reference evidence="9" key="3">
    <citation type="submission" date="2025-04" db="UniProtKB">
        <authorList>
            <consortium name="RefSeq"/>
        </authorList>
    </citation>
    <scope>IDENTIFICATION</scope>
    <source>
        <strain evidence="9">CBS 781.70</strain>
    </source>
</reference>
<feature type="compositionally biased region" description="Basic and acidic residues" evidence="5">
    <location>
        <begin position="606"/>
        <end position="616"/>
    </location>
</feature>
<dbReference type="InterPro" id="IPR013520">
    <property type="entry name" value="Ribonucl_H"/>
</dbReference>
<dbReference type="SMART" id="SM00479">
    <property type="entry name" value="EXOIII"/>
    <property type="match status" value="1"/>
</dbReference>
<comment type="similarity">
    <text evidence="1">Belongs to the REXO1/REXO3 family.</text>
</comment>
<reference evidence="7 9" key="1">
    <citation type="submission" date="2020-01" db="EMBL/GenBank/DDBJ databases">
        <authorList>
            <consortium name="DOE Joint Genome Institute"/>
            <person name="Haridas S."/>
            <person name="Albert R."/>
            <person name="Binder M."/>
            <person name="Bloem J."/>
            <person name="Labutti K."/>
            <person name="Salamov A."/>
            <person name="Andreopoulos B."/>
            <person name="Baker S.E."/>
            <person name="Barry K."/>
            <person name="Bills G."/>
            <person name="Bluhm B.H."/>
            <person name="Cannon C."/>
            <person name="Castanera R."/>
            <person name="Culley D.E."/>
            <person name="Daum C."/>
            <person name="Ezra D."/>
            <person name="Gonzalez J.B."/>
            <person name="Henrissat B."/>
            <person name="Kuo A."/>
            <person name="Liang C."/>
            <person name="Lipzen A."/>
            <person name="Lutzoni F."/>
            <person name="Magnuson J."/>
            <person name="Mondo S."/>
            <person name="Nolan M."/>
            <person name="Ohm R."/>
            <person name="Pangilinan J."/>
            <person name="Park H.-J."/>
            <person name="Ramirez L."/>
            <person name="Alfaro M."/>
            <person name="Sun H."/>
            <person name="Tritt A."/>
            <person name="Yoshinaga Y."/>
            <person name="Zwiers L.-H."/>
            <person name="Turgeon B.G."/>
            <person name="Goodwin S.B."/>
            <person name="Spatafora J.W."/>
            <person name="Crous P.W."/>
            <person name="Grigoriev I.V."/>
        </authorList>
    </citation>
    <scope>NUCLEOTIDE SEQUENCE</scope>
    <source>
        <strain evidence="7 9">CBS 781.70</strain>
    </source>
</reference>